<dbReference type="GO" id="GO:0022857">
    <property type="term" value="F:transmembrane transporter activity"/>
    <property type="evidence" value="ECO:0007669"/>
    <property type="project" value="InterPro"/>
</dbReference>
<feature type="transmembrane region" description="Helical" evidence="7">
    <location>
        <begin position="197"/>
        <end position="216"/>
    </location>
</feature>
<evidence type="ECO:0000313" key="8">
    <source>
        <dbReference type="EMBL" id="MTD59185.1"/>
    </source>
</evidence>
<gene>
    <name evidence="8" type="ORF">GKO32_35150</name>
</gene>
<feature type="transmembrane region" description="Helical" evidence="7">
    <location>
        <begin position="51"/>
        <end position="77"/>
    </location>
</feature>
<keyword evidence="9" id="KW-1185">Reference proteome</keyword>
<evidence type="ECO:0000256" key="2">
    <source>
        <dbReference type="ARBA" id="ARBA00006434"/>
    </source>
</evidence>
<dbReference type="InterPro" id="IPR001734">
    <property type="entry name" value="Na/solute_symporter"/>
</dbReference>
<feature type="transmembrane region" description="Helical" evidence="7">
    <location>
        <begin position="446"/>
        <end position="466"/>
    </location>
</feature>
<feature type="transmembrane region" description="Helical" evidence="7">
    <location>
        <begin position="130"/>
        <end position="147"/>
    </location>
</feature>
<feature type="transmembrane region" description="Helical" evidence="7">
    <location>
        <begin position="393"/>
        <end position="411"/>
    </location>
</feature>
<evidence type="ECO:0000256" key="4">
    <source>
        <dbReference type="ARBA" id="ARBA00022692"/>
    </source>
</evidence>
<dbReference type="CDD" id="cd10322">
    <property type="entry name" value="SLC5sbd"/>
    <property type="match status" value="1"/>
</dbReference>
<keyword evidence="5 7" id="KW-1133">Transmembrane helix</keyword>
<dbReference type="PANTHER" id="PTHR48086:SF8">
    <property type="entry name" value="MONOCARBOXYLIC ACID PERMEASE"/>
    <property type="match status" value="1"/>
</dbReference>
<dbReference type="RefSeq" id="WP_154761236.1">
    <property type="nucleotide sequence ID" value="NZ_WMBA01000091.1"/>
</dbReference>
<keyword evidence="3" id="KW-0813">Transport</keyword>
<sequence>MTPGSGLEWTQLSIFVVLFLVVTVLGFMAARWKAAASLDHLDEWGLGGRKFGAWVTWFLVGGDLYTAYTFVAVPALVFGAGALGFYALPYTVILYPLVFLPVLRMWSVSRSRGYVTPADFVRGRFGSPTLAFLIAITGIVATMPYIALQLAGLEAVLRTMGLNGSGIVGHLPLLIAFVILALYTYQSGLRAPALIAFVKDILIYLVILVAVFYLPAKLGGWSHIIDTSAAKLAQVNPKTHKPAGSVLLTGSNQLQYITLALGSALALFLYPHSITGVLASRGRQVIKRNMMALPAYSFLLGLLALLGYVALSVGVKPITNAATGNADSNTVVPVLFDTQFPSWFAGIAFAAIGIGALVPAAIMSIAAANLWTRNIYKEYLHRSATPRQEAKQAKIASLVVKFGAVAIILFIDPQFSIDLQLIGGVLILQTLPSVAIALYTRWLHRWGLIAGWVVGMAWGVIMLYGIPNPNTGHAHFGGSALSLGSLSIFGWHPFPGSALQIYPGFVALVANLVVAVIVTVIARSMKVFNGLDTTEPTDYHADEHDKGLRPIGVH</sequence>
<feature type="transmembrane region" description="Helical" evidence="7">
    <location>
        <begin position="167"/>
        <end position="185"/>
    </location>
</feature>
<dbReference type="PANTHER" id="PTHR48086">
    <property type="entry name" value="SODIUM/PROLINE SYMPORTER-RELATED"/>
    <property type="match status" value="1"/>
</dbReference>
<dbReference type="AlphaFoldDB" id="A0A6N7ZBW0"/>
<organism evidence="8 9">
    <name type="scientific">Amycolatopsis pithecellobii</name>
    <dbReference type="NCBI Taxonomy" id="664692"/>
    <lineage>
        <taxon>Bacteria</taxon>
        <taxon>Bacillati</taxon>
        <taxon>Actinomycetota</taxon>
        <taxon>Actinomycetes</taxon>
        <taxon>Pseudonocardiales</taxon>
        <taxon>Pseudonocardiaceae</taxon>
        <taxon>Amycolatopsis</taxon>
    </lineage>
</organism>
<dbReference type="EMBL" id="WMBA01000091">
    <property type="protein sequence ID" value="MTD59185.1"/>
    <property type="molecule type" value="Genomic_DNA"/>
</dbReference>
<dbReference type="InterPro" id="IPR038377">
    <property type="entry name" value="Na/Glc_symporter_sf"/>
</dbReference>
<dbReference type="OrthoDB" id="3636885at2"/>
<protein>
    <submittedName>
        <fullName evidence="8">Sodium:solute symporter</fullName>
    </submittedName>
</protein>
<evidence type="ECO:0000256" key="6">
    <source>
        <dbReference type="ARBA" id="ARBA00023136"/>
    </source>
</evidence>
<feature type="transmembrane region" description="Helical" evidence="7">
    <location>
        <begin position="501"/>
        <end position="522"/>
    </location>
</feature>
<feature type="transmembrane region" description="Helical" evidence="7">
    <location>
        <begin position="83"/>
        <end position="103"/>
    </location>
</feature>
<evidence type="ECO:0000313" key="9">
    <source>
        <dbReference type="Proteomes" id="UP000440096"/>
    </source>
</evidence>
<dbReference type="PROSITE" id="PS50283">
    <property type="entry name" value="NA_SOLUT_SYMP_3"/>
    <property type="match status" value="1"/>
</dbReference>
<feature type="transmembrane region" description="Helical" evidence="7">
    <location>
        <begin position="291"/>
        <end position="311"/>
    </location>
</feature>
<comment type="subcellular location">
    <subcellularLocation>
        <location evidence="1">Membrane</location>
        <topology evidence="1">Multi-pass membrane protein</topology>
    </subcellularLocation>
</comment>
<evidence type="ECO:0000256" key="7">
    <source>
        <dbReference type="SAM" id="Phobius"/>
    </source>
</evidence>
<dbReference type="Proteomes" id="UP000440096">
    <property type="component" value="Unassembled WGS sequence"/>
</dbReference>
<feature type="transmembrane region" description="Helical" evidence="7">
    <location>
        <begin position="417"/>
        <end position="439"/>
    </location>
</feature>
<reference evidence="8 9" key="1">
    <citation type="submission" date="2019-11" db="EMBL/GenBank/DDBJ databases">
        <title>Draft genome of Amycolatopsis RM579.</title>
        <authorList>
            <person name="Duangmal K."/>
            <person name="Mingma R."/>
        </authorList>
    </citation>
    <scope>NUCLEOTIDE SEQUENCE [LARGE SCALE GENOMIC DNA]</scope>
    <source>
        <strain evidence="8 9">RM579</strain>
    </source>
</reference>
<dbReference type="Gene3D" id="1.20.1730.10">
    <property type="entry name" value="Sodium/glucose cotransporter"/>
    <property type="match status" value="1"/>
</dbReference>
<keyword evidence="4 7" id="KW-0812">Transmembrane</keyword>
<dbReference type="InterPro" id="IPR050277">
    <property type="entry name" value="Sodium:Solute_Symporter"/>
</dbReference>
<keyword evidence="6 7" id="KW-0472">Membrane</keyword>
<dbReference type="GO" id="GO:0005886">
    <property type="term" value="C:plasma membrane"/>
    <property type="evidence" value="ECO:0007669"/>
    <property type="project" value="TreeGrafter"/>
</dbReference>
<comment type="caution">
    <text evidence="8">The sequence shown here is derived from an EMBL/GenBank/DDBJ whole genome shotgun (WGS) entry which is preliminary data.</text>
</comment>
<evidence type="ECO:0000256" key="3">
    <source>
        <dbReference type="ARBA" id="ARBA00022448"/>
    </source>
</evidence>
<evidence type="ECO:0000256" key="1">
    <source>
        <dbReference type="ARBA" id="ARBA00004141"/>
    </source>
</evidence>
<feature type="transmembrane region" description="Helical" evidence="7">
    <location>
        <begin position="256"/>
        <end position="279"/>
    </location>
</feature>
<feature type="transmembrane region" description="Helical" evidence="7">
    <location>
        <begin position="343"/>
        <end position="372"/>
    </location>
</feature>
<proteinExistence type="inferred from homology"/>
<feature type="transmembrane region" description="Helical" evidence="7">
    <location>
        <begin position="12"/>
        <end position="30"/>
    </location>
</feature>
<dbReference type="NCBIfam" id="NF046076">
    <property type="entry name" value="monocarbox_MctP"/>
    <property type="match status" value="1"/>
</dbReference>
<evidence type="ECO:0000256" key="5">
    <source>
        <dbReference type="ARBA" id="ARBA00022989"/>
    </source>
</evidence>
<comment type="similarity">
    <text evidence="2">Belongs to the sodium:solute symporter (SSF) (TC 2.A.21) family.</text>
</comment>
<accession>A0A6N7ZBW0</accession>
<name>A0A6N7ZBW0_9PSEU</name>